<feature type="transmembrane region" description="Helical" evidence="9">
    <location>
        <begin position="282"/>
        <end position="301"/>
    </location>
</feature>
<dbReference type="Pfam" id="PF00528">
    <property type="entry name" value="BPD_transp_1"/>
    <property type="match status" value="1"/>
</dbReference>
<dbReference type="InterPro" id="IPR035906">
    <property type="entry name" value="MetI-like_sf"/>
</dbReference>
<dbReference type="Proteomes" id="UP000320813">
    <property type="component" value="Unassembled WGS sequence"/>
</dbReference>
<evidence type="ECO:0000256" key="4">
    <source>
        <dbReference type="ARBA" id="ARBA00022475"/>
    </source>
</evidence>
<dbReference type="AlphaFoldDB" id="A0A519BAZ9"/>
<keyword evidence="5" id="KW-0592">Phosphate transport</keyword>
<keyword evidence="3" id="KW-0813">Transport</keyword>
<evidence type="ECO:0000259" key="10">
    <source>
        <dbReference type="PROSITE" id="PS50928"/>
    </source>
</evidence>
<comment type="subcellular location">
    <subcellularLocation>
        <location evidence="1 9">Cell membrane</location>
        <topology evidence="1 9">Multi-pass membrane protein</topology>
    </subcellularLocation>
</comment>
<evidence type="ECO:0000256" key="7">
    <source>
        <dbReference type="ARBA" id="ARBA00022989"/>
    </source>
</evidence>
<keyword evidence="6 9" id="KW-0812">Transmembrane</keyword>
<evidence type="ECO:0000256" key="8">
    <source>
        <dbReference type="ARBA" id="ARBA00023136"/>
    </source>
</evidence>
<feature type="transmembrane region" description="Helical" evidence="9">
    <location>
        <begin position="92"/>
        <end position="115"/>
    </location>
</feature>
<proteinExistence type="inferred from homology"/>
<evidence type="ECO:0000313" key="11">
    <source>
        <dbReference type="EMBL" id="RZD14452.1"/>
    </source>
</evidence>
<feature type="transmembrane region" description="Helical" evidence="9">
    <location>
        <begin position="154"/>
        <end position="180"/>
    </location>
</feature>
<dbReference type="SUPFAM" id="SSF161098">
    <property type="entry name" value="MetI-like"/>
    <property type="match status" value="1"/>
</dbReference>
<evidence type="ECO:0000256" key="6">
    <source>
        <dbReference type="ARBA" id="ARBA00022692"/>
    </source>
</evidence>
<dbReference type="NCBIfam" id="TIGR00974">
    <property type="entry name" value="3a0107s02c"/>
    <property type="match status" value="1"/>
</dbReference>
<organism evidence="11 12">
    <name type="scientific">Candidatus Acidulodesulfobacterium ferriphilum</name>
    <dbReference type="NCBI Taxonomy" id="2597223"/>
    <lineage>
        <taxon>Bacteria</taxon>
        <taxon>Deltaproteobacteria</taxon>
        <taxon>Candidatus Acidulodesulfobacterales</taxon>
        <taxon>Candidatus Acidulodesulfobacterium</taxon>
    </lineage>
</organism>
<evidence type="ECO:0000256" key="2">
    <source>
        <dbReference type="ARBA" id="ARBA00007069"/>
    </source>
</evidence>
<sequence length="309" mass="33392">MAELANIKKDDDPMPVFPINRGYIKRKKFYNSIAVFFAVMAFIIGAFPVFHIIYKAVALGHKYLNWRFISTLPTGFPIGAQGGILNAIIGDVYLIVIASIFAVPLGIGSGLYLSLFGKKRTNTFLRLLNELMIGIPSVVWGIVGFYVFSTNAGLGFHFGFSALAGGLTLGFIMTPIIALLTEQAINQIPAGYIEGALAMGATKWQATKSVIMKAALGGIFTGILLGIMNIIGQTAPLLFTNYYNTGLPTGITGPGGAVGDLAMLIFIYIHEPSKILHIKAEAASVVLLFFIFAIDLGLRLINYLTRKFL</sequence>
<keyword evidence="4 9" id="KW-1003">Cell membrane</keyword>
<dbReference type="PANTHER" id="PTHR42922">
    <property type="entry name" value="PHOSPHATE TRANSPORT SYSTEM PERMEASE PROTEIN PSTA"/>
    <property type="match status" value="1"/>
</dbReference>
<evidence type="ECO:0000256" key="9">
    <source>
        <dbReference type="RuleBase" id="RU363043"/>
    </source>
</evidence>
<name>A0A519BAZ9_9DELT</name>
<dbReference type="InterPro" id="IPR000515">
    <property type="entry name" value="MetI-like"/>
</dbReference>
<dbReference type="InterPro" id="IPR005672">
    <property type="entry name" value="Phosphate_PstA"/>
</dbReference>
<feature type="domain" description="ABC transmembrane type-1" evidence="10">
    <location>
        <begin position="88"/>
        <end position="298"/>
    </location>
</feature>
<dbReference type="PROSITE" id="PS50928">
    <property type="entry name" value="ABC_TM1"/>
    <property type="match status" value="1"/>
</dbReference>
<dbReference type="GO" id="GO:0035435">
    <property type="term" value="P:phosphate ion transmembrane transport"/>
    <property type="evidence" value="ECO:0007669"/>
    <property type="project" value="InterPro"/>
</dbReference>
<protein>
    <recommendedName>
        <fullName evidence="9">Phosphate transport system permease protein PstA</fullName>
    </recommendedName>
</protein>
<dbReference type="EMBL" id="SGBD01000002">
    <property type="protein sequence ID" value="RZD14452.1"/>
    <property type="molecule type" value="Genomic_DNA"/>
</dbReference>
<evidence type="ECO:0000256" key="5">
    <source>
        <dbReference type="ARBA" id="ARBA00022592"/>
    </source>
</evidence>
<comment type="similarity">
    <text evidence="2 9">Belongs to the binding-protein-dependent transport system permease family. CysTW subfamily.</text>
</comment>
<dbReference type="CDD" id="cd06261">
    <property type="entry name" value="TM_PBP2"/>
    <property type="match status" value="1"/>
</dbReference>
<keyword evidence="8 9" id="KW-0472">Membrane</keyword>
<accession>A0A519BAZ9</accession>
<reference evidence="11 12" key="1">
    <citation type="submission" date="2019-01" db="EMBL/GenBank/DDBJ databases">
        <title>Insights into ecological role of a new deltaproteobacterial order Candidatus Sinidesulfobacterales (Sva0485) by metagenomics and metatranscriptomics.</title>
        <authorList>
            <person name="Tan S."/>
            <person name="Liu J."/>
            <person name="Fang Y."/>
            <person name="Hedlund B.P."/>
            <person name="Lian Z.H."/>
            <person name="Huang L.Y."/>
            <person name="Li J.T."/>
            <person name="Huang L.N."/>
            <person name="Li W.J."/>
            <person name="Jiang H.C."/>
            <person name="Dong H.L."/>
            <person name="Shu W.S."/>
        </authorList>
    </citation>
    <scope>NUCLEOTIDE SEQUENCE [LARGE SCALE GENOMIC DNA]</scope>
    <source>
        <strain evidence="11">AP3</strain>
    </source>
</reference>
<dbReference type="Gene3D" id="1.10.3720.10">
    <property type="entry name" value="MetI-like"/>
    <property type="match status" value="1"/>
</dbReference>
<dbReference type="PANTHER" id="PTHR42922:SF1">
    <property type="entry name" value="PHOSPHATE TRANSPORT SYSTEM PERMEASE PROTEIN PSTA"/>
    <property type="match status" value="1"/>
</dbReference>
<evidence type="ECO:0000313" key="12">
    <source>
        <dbReference type="Proteomes" id="UP000320813"/>
    </source>
</evidence>
<feature type="transmembrane region" description="Helical" evidence="9">
    <location>
        <begin position="127"/>
        <end position="148"/>
    </location>
</feature>
<evidence type="ECO:0000256" key="3">
    <source>
        <dbReference type="ARBA" id="ARBA00022448"/>
    </source>
</evidence>
<dbReference type="GO" id="GO:0005315">
    <property type="term" value="F:phosphate transmembrane transporter activity"/>
    <property type="evidence" value="ECO:0007669"/>
    <property type="project" value="InterPro"/>
</dbReference>
<comment type="caution">
    <text evidence="11">The sequence shown here is derived from an EMBL/GenBank/DDBJ whole genome shotgun (WGS) entry which is preliminary data.</text>
</comment>
<dbReference type="GO" id="GO:0005886">
    <property type="term" value="C:plasma membrane"/>
    <property type="evidence" value="ECO:0007669"/>
    <property type="project" value="UniProtKB-SubCell"/>
</dbReference>
<feature type="transmembrane region" description="Helical" evidence="9">
    <location>
        <begin position="251"/>
        <end position="270"/>
    </location>
</feature>
<evidence type="ECO:0000256" key="1">
    <source>
        <dbReference type="ARBA" id="ARBA00004651"/>
    </source>
</evidence>
<gene>
    <name evidence="11" type="primary">pstA</name>
    <name evidence="11" type="ORF">EVJ47_04600</name>
</gene>
<dbReference type="InterPro" id="IPR051408">
    <property type="entry name" value="Phosphate_transprt_permease"/>
</dbReference>
<feature type="transmembrane region" description="Helical" evidence="9">
    <location>
        <begin position="210"/>
        <end position="231"/>
    </location>
</feature>
<feature type="transmembrane region" description="Helical" evidence="9">
    <location>
        <begin position="29"/>
        <end position="54"/>
    </location>
</feature>
<keyword evidence="7 9" id="KW-1133">Transmembrane helix</keyword>